<evidence type="ECO:0000256" key="3">
    <source>
        <dbReference type="ARBA" id="ARBA00022448"/>
    </source>
</evidence>
<dbReference type="Gene3D" id="1.20.1600.10">
    <property type="entry name" value="Outer membrane efflux proteins (OEP)"/>
    <property type="match status" value="1"/>
</dbReference>
<name>A0ABW5SFA9_9FLAO</name>
<keyword evidence="11" id="KW-1185">Reference proteome</keyword>
<keyword evidence="8" id="KW-0175">Coiled coil</keyword>
<dbReference type="InterPro" id="IPR003423">
    <property type="entry name" value="OMP_efflux"/>
</dbReference>
<evidence type="ECO:0000313" key="10">
    <source>
        <dbReference type="EMBL" id="MFD2697847.1"/>
    </source>
</evidence>
<feature type="coiled-coil region" evidence="8">
    <location>
        <begin position="330"/>
        <end position="382"/>
    </location>
</feature>
<protein>
    <submittedName>
        <fullName evidence="10">TolC family protein</fullName>
    </submittedName>
</protein>
<accession>A0ABW5SFA9</accession>
<gene>
    <name evidence="10" type="ORF">ACFSQ0_07570</name>
</gene>
<feature type="chain" id="PRO_5047306016" evidence="9">
    <location>
        <begin position="20"/>
        <end position="433"/>
    </location>
</feature>
<dbReference type="Pfam" id="PF02321">
    <property type="entry name" value="OEP"/>
    <property type="match status" value="2"/>
</dbReference>
<reference evidence="11" key="1">
    <citation type="journal article" date="2019" name="Int. J. Syst. Evol. Microbiol.">
        <title>The Global Catalogue of Microorganisms (GCM) 10K type strain sequencing project: providing services to taxonomists for standard genome sequencing and annotation.</title>
        <authorList>
            <consortium name="The Broad Institute Genomics Platform"/>
            <consortium name="The Broad Institute Genome Sequencing Center for Infectious Disease"/>
            <person name="Wu L."/>
            <person name="Ma J."/>
        </authorList>
    </citation>
    <scope>NUCLEOTIDE SEQUENCE [LARGE SCALE GENOMIC DNA]</scope>
    <source>
        <strain evidence="11">KCTC 42255</strain>
    </source>
</reference>
<keyword evidence="6" id="KW-0472">Membrane</keyword>
<feature type="signal peptide" evidence="9">
    <location>
        <begin position="1"/>
        <end position="19"/>
    </location>
</feature>
<evidence type="ECO:0000256" key="2">
    <source>
        <dbReference type="ARBA" id="ARBA00007613"/>
    </source>
</evidence>
<evidence type="ECO:0000256" key="6">
    <source>
        <dbReference type="ARBA" id="ARBA00023136"/>
    </source>
</evidence>
<evidence type="ECO:0000313" key="11">
    <source>
        <dbReference type="Proteomes" id="UP001597357"/>
    </source>
</evidence>
<keyword evidence="9" id="KW-0732">Signal</keyword>
<evidence type="ECO:0000256" key="8">
    <source>
        <dbReference type="SAM" id="Coils"/>
    </source>
</evidence>
<evidence type="ECO:0000256" key="5">
    <source>
        <dbReference type="ARBA" id="ARBA00022692"/>
    </source>
</evidence>
<dbReference type="EMBL" id="JBHULZ010000040">
    <property type="protein sequence ID" value="MFD2697847.1"/>
    <property type="molecule type" value="Genomic_DNA"/>
</dbReference>
<keyword evidence="4" id="KW-1134">Transmembrane beta strand</keyword>
<dbReference type="PANTHER" id="PTHR30026">
    <property type="entry name" value="OUTER MEMBRANE PROTEIN TOLC"/>
    <property type="match status" value="1"/>
</dbReference>
<evidence type="ECO:0000256" key="9">
    <source>
        <dbReference type="SAM" id="SignalP"/>
    </source>
</evidence>
<dbReference type="SUPFAM" id="SSF56954">
    <property type="entry name" value="Outer membrane efflux proteins (OEP)"/>
    <property type="match status" value="1"/>
</dbReference>
<keyword evidence="3" id="KW-0813">Transport</keyword>
<comment type="subcellular location">
    <subcellularLocation>
        <location evidence="1">Cell outer membrane</location>
    </subcellularLocation>
</comment>
<evidence type="ECO:0000256" key="1">
    <source>
        <dbReference type="ARBA" id="ARBA00004442"/>
    </source>
</evidence>
<dbReference type="PANTHER" id="PTHR30026:SF20">
    <property type="entry name" value="OUTER MEMBRANE PROTEIN TOLC"/>
    <property type="match status" value="1"/>
</dbReference>
<organism evidence="10 11">
    <name type="scientific">Mesonia sediminis</name>
    <dbReference type="NCBI Taxonomy" id="1703946"/>
    <lineage>
        <taxon>Bacteria</taxon>
        <taxon>Pseudomonadati</taxon>
        <taxon>Bacteroidota</taxon>
        <taxon>Flavobacteriia</taxon>
        <taxon>Flavobacteriales</taxon>
        <taxon>Flavobacteriaceae</taxon>
        <taxon>Mesonia</taxon>
    </lineage>
</organism>
<comment type="similarity">
    <text evidence="2">Belongs to the outer membrane factor (OMF) (TC 1.B.17) family.</text>
</comment>
<sequence>MKVKFLLYIFALSGFLSQAQEYNLLTQQEVLAQVQKKNAKIKIAGYNTRMAQADYQQSAAVFLPELGISHQATTTTNPLMAFGSKLNQEILTPIDFDPMRLNNPEAIENFQTKASIQMPLLHLDGIYERKAAKKAWQAAQYQEQHTQTFMIYQAKMAYMQLQLAHKNYAVLQKILVAAQAHFKMAQDNRAAGYLQDADVLLVQMRVSDIQTKLNYAKSAIQNASDHLNLLMGNNLATAYQPADSLQLQMVALNTNYNLQQRNDIMAKKQATEAQKNLLRAARMQFLPQLAAFGSYQWHDDALFGTQAEGYWIGAQISWTLFEGGQRFAKNKRAKNEWEKAVLETKDYEQESLAELEQAKRQLQDAEREVAQAELAVEQAKEALRIRANRFKAGLEKTTELLQAEAVYAQKRLQYYQSIYSYNQALYYVNFLTN</sequence>
<keyword evidence="5" id="KW-0812">Transmembrane</keyword>
<dbReference type="RefSeq" id="WP_379046446.1">
    <property type="nucleotide sequence ID" value="NZ_JBHULZ010000040.1"/>
</dbReference>
<proteinExistence type="inferred from homology"/>
<comment type="caution">
    <text evidence="10">The sequence shown here is derived from an EMBL/GenBank/DDBJ whole genome shotgun (WGS) entry which is preliminary data.</text>
</comment>
<keyword evidence="7" id="KW-0998">Cell outer membrane</keyword>
<evidence type="ECO:0000256" key="4">
    <source>
        <dbReference type="ARBA" id="ARBA00022452"/>
    </source>
</evidence>
<evidence type="ECO:0000256" key="7">
    <source>
        <dbReference type="ARBA" id="ARBA00023237"/>
    </source>
</evidence>
<dbReference type="Proteomes" id="UP001597357">
    <property type="component" value="Unassembled WGS sequence"/>
</dbReference>
<dbReference type="InterPro" id="IPR051906">
    <property type="entry name" value="TolC-like"/>
</dbReference>